<comment type="subunit">
    <text evidence="9">Component of the Sec protein translocase complex. Heterotrimer consisting of SecY, SecE and SecG subunits. The heterotrimers can form oligomers, although 1 heterotrimer is thought to be able to translocate proteins. Interacts with the ribosome. Interacts with SecDF, and other proteins may be involved. Interacts with SecA.</text>
</comment>
<dbReference type="GO" id="GO:0006605">
    <property type="term" value="P:protein targeting"/>
    <property type="evidence" value="ECO:0007669"/>
    <property type="project" value="UniProtKB-UniRule"/>
</dbReference>
<dbReference type="GO" id="GO:0009306">
    <property type="term" value="P:protein secretion"/>
    <property type="evidence" value="ECO:0007669"/>
    <property type="project" value="UniProtKB-UniRule"/>
</dbReference>
<comment type="similarity">
    <text evidence="9">Belongs to the SecE/SEC61-gamma family.</text>
</comment>
<dbReference type="HAMAP" id="MF_00422">
    <property type="entry name" value="SecE"/>
    <property type="match status" value="1"/>
</dbReference>
<evidence type="ECO:0000256" key="5">
    <source>
        <dbReference type="ARBA" id="ARBA00022927"/>
    </source>
</evidence>
<reference evidence="10 11" key="1">
    <citation type="journal article" date="2020" name="Arch. Microbiol.">
        <title>The genome sequence of the giant phototrophic gammaproteobacterium Thiospirillum jenense gives insight into its physiological properties and phylogenetic relationships.</title>
        <authorList>
            <person name="Imhoff J.F."/>
            <person name="Meyer T.E."/>
            <person name="Kyndt J.A."/>
        </authorList>
    </citation>
    <scope>NUCLEOTIDE SEQUENCE [LARGE SCALE GENOMIC DNA]</scope>
    <source>
        <strain evidence="10 11">DSM 216</strain>
    </source>
</reference>
<dbReference type="GO" id="GO:0008320">
    <property type="term" value="F:protein transmembrane transporter activity"/>
    <property type="evidence" value="ECO:0007669"/>
    <property type="project" value="UniProtKB-UniRule"/>
</dbReference>
<dbReference type="GO" id="GO:0005886">
    <property type="term" value="C:plasma membrane"/>
    <property type="evidence" value="ECO:0007669"/>
    <property type="project" value="UniProtKB-UniRule"/>
</dbReference>
<evidence type="ECO:0000256" key="3">
    <source>
        <dbReference type="ARBA" id="ARBA00022475"/>
    </source>
</evidence>
<evidence type="ECO:0000256" key="1">
    <source>
        <dbReference type="ARBA" id="ARBA00004370"/>
    </source>
</evidence>
<dbReference type="GO" id="GO:0065002">
    <property type="term" value="P:intracellular protein transmembrane transport"/>
    <property type="evidence" value="ECO:0007669"/>
    <property type="project" value="UniProtKB-UniRule"/>
</dbReference>
<evidence type="ECO:0000313" key="11">
    <source>
        <dbReference type="Proteomes" id="UP000548632"/>
    </source>
</evidence>
<comment type="caution">
    <text evidence="9">Lacks conserved residue(s) required for the propagation of feature annotation.</text>
</comment>
<name>A0A839HCR5_9GAMM</name>
<evidence type="ECO:0000256" key="7">
    <source>
        <dbReference type="ARBA" id="ARBA00023010"/>
    </source>
</evidence>
<evidence type="ECO:0000256" key="6">
    <source>
        <dbReference type="ARBA" id="ARBA00022989"/>
    </source>
</evidence>
<keyword evidence="11" id="KW-1185">Reference proteome</keyword>
<dbReference type="Proteomes" id="UP000548632">
    <property type="component" value="Unassembled WGS sequence"/>
</dbReference>
<dbReference type="PANTHER" id="PTHR33910:SF1">
    <property type="entry name" value="PROTEIN TRANSLOCASE SUBUNIT SECE"/>
    <property type="match status" value="1"/>
</dbReference>
<keyword evidence="8 9" id="KW-0472">Membrane</keyword>
<keyword evidence="6 9" id="KW-1133">Transmembrane helix</keyword>
<evidence type="ECO:0000256" key="2">
    <source>
        <dbReference type="ARBA" id="ARBA00022448"/>
    </source>
</evidence>
<keyword evidence="4 9" id="KW-0812">Transmembrane</keyword>
<sequence length="125" mass="13964">MNIRAETGETSLDTVKLVAAIMVVIIGIWGFYFFADYSLLLRVVALLVFASGATALALTTEIGQQMWRFAVDARVEVRKVIWPTRQETFQTTLIVSIMVLILGVLLWLFDMMLMAILRLLTGHGG</sequence>
<dbReference type="NCBIfam" id="TIGR00964">
    <property type="entry name" value="secE_bact"/>
    <property type="match status" value="1"/>
</dbReference>
<proteinExistence type="inferred from homology"/>
<dbReference type="AlphaFoldDB" id="A0A839HCR5"/>
<dbReference type="RefSeq" id="WP_182582098.1">
    <property type="nucleotide sequence ID" value="NZ_JABVCQ010000003.1"/>
</dbReference>
<organism evidence="10 11">
    <name type="scientific">Thiospirillum jenense</name>
    <dbReference type="NCBI Taxonomy" id="1653858"/>
    <lineage>
        <taxon>Bacteria</taxon>
        <taxon>Pseudomonadati</taxon>
        <taxon>Pseudomonadota</taxon>
        <taxon>Gammaproteobacteria</taxon>
        <taxon>Chromatiales</taxon>
        <taxon>Chromatiaceae</taxon>
        <taxon>Thiospirillum</taxon>
    </lineage>
</organism>
<keyword evidence="2 9" id="KW-0813">Transport</keyword>
<protein>
    <recommendedName>
        <fullName evidence="9">Protein translocase subunit SecE</fullName>
    </recommendedName>
</protein>
<keyword evidence="7 9" id="KW-0811">Translocation</keyword>
<comment type="function">
    <text evidence="9">Essential subunit of the Sec protein translocation channel SecYEG. Clamps together the 2 halves of SecY. May contact the channel plug during translocation.</text>
</comment>
<feature type="transmembrane region" description="Helical" evidence="9">
    <location>
        <begin position="93"/>
        <end position="117"/>
    </location>
</feature>
<dbReference type="PANTHER" id="PTHR33910">
    <property type="entry name" value="PROTEIN TRANSLOCASE SUBUNIT SECE"/>
    <property type="match status" value="1"/>
</dbReference>
<evidence type="ECO:0000256" key="9">
    <source>
        <dbReference type="HAMAP-Rule" id="MF_00422"/>
    </source>
</evidence>
<dbReference type="GO" id="GO:0043952">
    <property type="term" value="P:protein transport by the Sec complex"/>
    <property type="evidence" value="ECO:0007669"/>
    <property type="project" value="UniProtKB-UniRule"/>
</dbReference>
<evidence type="ECO:0000256" key="4">
    <source>
        <dbReference type="ARBA" id="ARBA00022692"/>
    </source>
</evidence>
<gene>
    <name evidence="9 10" type="primary">secE</name>
    <name evidence="10" type="ORF">HUK38_01905</name>
</gene>
<comment type="subcellular location">
    <subcellularLocation>
        <location evidence="1">Membrane</location>
    </subcellularLocation>
</comment>
<dbReference type="Gene3D" id="1.20.5.1030">
    <property type="entry name" value="Preprotein translocase secy subunit"/>
    <property type="match status" value="1"/>
</dbReference>
<dbReference type="InterPro" id="IPR005807">
    <property type="entry name" value="SecE_bac"/>
</dbReference>
<dbReference type="EMBL" id="JABVCQ010000003">
    <property type="protein sequence ID" value="MBB1124987.1"/>
    <property type="molecule type" value="Genomic_DNA"/>
</dbReference>
<comment type="caution">
    <text evidence="10">The sequence shown here is derived from an EMBL/GenBank/DDBJ whole genome shotgun (WGS) entry which is preliminary data.</text>
</comment>
<keyword evidence="3 9" id="KW-1003">Cell membrane</keyword>
<feature type="transmembrane region" description="Helical" evidence="9">
    <location>
        <begin position="39"/>
        <end position="58"/>
    </location>
</feature>
<accession>A0A839HCR5</accession>
<dbReference type="Pfam" id="PF00584">
    <property type="entry name" value="SecE"/>
    <property type="match status" value="1"/>
</dbReference>
<feature type="transmembrane region" description="Helical" evidence="9">
    <location>
        <begin position="12"/>
        <end position="33"/>
    </location>
</feature>
<dbReference type="InterPro" id="IPR038379">
    <property type="entry name" value="SecE_sf"/>
</dbReference>
<dbReference type="InterPro" id="IPR001901">
    <property type="entry name" value="Translocase_SecE/Sec61-g"/>
</dbReference>
<dbReference type="PRINTS" id="PR01650">
    <property type="entry name" value="SECETRNLCASE"/>
</dbReference>
<evidence type="ECO:0000256" key="8">
    <source>
        <dbReference type="ARBA" id="ARBA00023136"/>
    </source>
</evidence>
<keyword evidence="5 9" id="KW-0653">Protein transport</keyword>
<evidence type="ECO:0000313" key="10">
    <source>
        <dbReference type="EMBL" id="MBB1124987.1"/>
    </source>
</evidence>